<comment type="caution">
    <text evidence="1">The sequence shown here is derived from an EMBL/GenBank/DDBJ whole genome shotgun (WGS) entry which is preliminary data.</text>
</comment>
<proteinExistence type="predicted"/>
<dbReference type="RefSeq" id="WP_160874761.1">
    <property type="nucleotide sequence ID" value="NZ_WUEK01000001.1"/>
</dbReference>
<protein>
    <recommendedName>
        <fullName evidence="3">NACHT domain-containing protein</fullName>
    </recommendedName>
</protein>
<evidence type="ECO:0000313" key="1">
    <source>
        <dbReference type="EMBL" id="MXG88411.1"/>
    </source>
</evidence>
<dbReference type="EMBL" id="WUEK01000001">
    <property type="protein sequence ID" value="MXG88411.1"/>
    <property type="molecule type" value="Genomic_DNA"/>
</dbReference>
<name>A0A6L7EXK7_9ACTN</name>
<evidence type="ECO:0008006" key="3">
    <source>
        <dbReference type="Google" id="ProtNLM"/>
    </source>
</evidence>
<dbReference type="InterPro" id="IPR027417">
    <property type="entry name" value="P-loop_NTPase"/>
</dbReference>
<accession>A0A6L7EXK7</accession>
<dbReference type="AlphaFoldDB" id="A0A6L7EXK7"/>
<dbReference type="SUPFAM" id="SSF52540">
    <property type="entry name" value="P-loop containing nucleoside triphosphate hydrolases"/>
    <property type="match status" value="1"/>
</dbReference>
<organism evidence="1 2">
    <name type="scientific">Nocardioides flavescens</name>
    <dbReference type="NCBI Taxonomy" id="2691959"/>
    <lineage>
        <taxon>Bacteria</taxon>
        <taxon>Bacillati</taxon>
        <taxon>Actinomycetota</taxon>
        <taxon>Actinomycetes</taxon>
        <taxon>Propionibacteriales</taxon>
        <taxon>Nocardioidaceae</taxon>
        <taxon>Nocardioides</taxon>
    </lineage>
</organism>
<keyword evidence="2" id="KW-1185">Reference proteome</keyword>
<dbReference type="Proteomes" id="UP000473325">
    <property type="component" value="Unassembled WGS sequence"/>
</dbReference>
<reference evidence="1 2" key="1">
    <citation type="submission" date="2019-12" db="EMBL/GenBank/DDBJ databases">
        <authorList>
            <person name="Kun Z."/>
        </authorList>
    </citation>
    <scope>NUCLEOTIDE SEQUENCE [LARGE SCALE GENOMIC DNA]</scope>
    <source>
        <strain evidence="1 2">YIM 123512</strain>
    </source>
</reference>
<gene>
    <name evidence="1" type="ORF">GRQ65_02470</name>
</gene>
<evidence type="ECO:0000313" key="2">
    <source>
        <dbReference type="Proteomes" id="UP000473325"/>
    </source>
</evidence>
<sequence>MEQSLESLGGNGFQDLAVALLMAEFGARIRPLGAGPDGGRDMVYDGALDWTGRSRTGDGLSPFDAQPEPAVPIGSADIWEGYTVFQVKHHAPLAAQPIDNARWLWAEMRKELENWTKPAPGRTRTPDHLIFVTNVALSPVPTTGGLAHIEKGLAGYREELENSSRDVGDGRERLEKLSRLNGVKHIRVLDSRTIETLIAIHPGVRRNFNGLLTAGDAFAEIAVALNAVNEHDLSETLLRHARITLAGDRGITFNEAGAAGGPLLPLDDVAIDLPLHTAEDGDRTLFHYALDRGDRVLRPSTTLHSGPRHLVVAGPMGNGKTTISKLLVQAYRASLLQGAGNLGAPATAAANGIDARLRKLGRQGLPEHRRWPMRVDLATFAEEEGQTETSLVRHIAKLVSVKTAKQITGGSMDSWMMRWPWFLALDGLDEVTEPSVRQSVIRRVVELVADADDRNLDLFVVLTTRPLGYTEEVEPALFERVDLAPLPIDLALRYGKDVSAARLGAGHEDIPRIHRELDRAAARETTRELMVTPLQVLILALIIEGAGPVPPDRFALFWGYYGTVAKREQLKPGTIRRLIEEHLPNITILHERLGYELHRRAQNSQHATATMTSEELRDLIAAVLADDGHKPDGADAHLVEEIKKACLQRLVLIRAHKDGAVGFDVRALQELMAGRHLTTGRDDVVEATLRELAAAAHWRVPWIFAAGRIFAETQPHRRAQVVRIVEFVDEGASWRLGRVVPVGPGLALDLAVDGGARRHPVVRQPLLECALKLLKEPATRDVRATARLLARAAGASPEARSQVSASLRRALGGTPTARDTATKIMYFIPSVLADIDASDDVRMLASVKPAGPFGRRDVPDPETWWQRVRAEAERTAAGHPGGATVARAIEALHMLRGEVAPGARSIREWESGARSLGLSIGEGLEDVLFDLVVIEPVIQALEDAQAAQQLEAALADMSFHDPEATKRLRDWVLPLATRFDLDDQ</sequence>